<proteinExistence type="predicted"/>
<evidence type="ECO:0000259" key="1">
    <source>
        <dbReference type="Pfam" id="PF01548"/>
    </source>
</evidence>
<reference evidence="3 4" key="1">
    <citation type="submission" date="2018-05" db="EMBL/GenBank/DDBJ databases">
        <title>Komagataeibacter cocois sp. nov., for a novel cellulose- producing strain isolated from coconut milk.</title>
        <authorList>
            <person name="Liu L."/>
            <person name="Wang Y."/>
            <person name="Liu S."/>
            <person name="Bi J."/>
            <person name="Chen H."/>
            <person name="Deng J."/>
            <person name="Zhang C."/>
            <person name="Hu Q."/>
            <person name="Li C."/>
        </authorList>
    </citation>
    <scope>NUCLEOTIDE SEQUENCE [LARGE SCALE GENOMIC DNA]</scope>
    <source>
        <strain evidence="3 4">WE7</strain>
    </source>
</reference>
<evidence type="ECO:0000259" key="2">
    <source>
        <dbReference type="Pfam" id="PF02371"/>
    </source>
</evidence>
<dbReference type="NCBIfam" id="NF033542">
    <property type="entry name" value="transpos_IS110"/>
    <property type="match status" value="1"/>
</dbReference>
<organism evidence="3 4">
    <name type="scientific">Novacetimonas cocois</name>
    <dbReference type="NCBI Taxonomy" id="1747507"/>
    <lineage>
        <taxon>Bacteria</taxon>
        <taxon>Pseudomonadati</taxon>
        <taxon>Pseudomonadota</taxon>
        <taxon>Alphaproteobacteria</taxon>
        <taxon>Acetobacterales</taxon>
        <taxon>Acetobacteraceae</taxon>
        <taxon>Novacetimonas</taxon>
    </lineage>
</organism>
<feature type="domain" description="Transposase IS110-like N-terminal" evidence="1">
    <location>
        <begin position="9"/>
        <end position="156"/>
    </location>
</feature>
<dbReference type="EMBL" id="QEXL01000060">
    <property type="protein sequence ID" value="RBM04421.1"/>
    <property type="molecule type" value="Genomic_DNA"/>
</dbReference>
<dbReference type="Pfam" id="PF01548">
    <property type="entry name" value="DEDD_Tnp_IS110"/>
    <property type="match status" value="1"/>
</dbReference>
<dbReference type="PANTHER" id="PTHR33055:SF13">
    <property type="entry name" value="TRANSPOSASE"/>
    <property type="match status" value="1"/>
</dbReference>
<evidence type="ECO:0000313" key="4">
    <source>
        <dbReference type="Proteomes" id="UP000252680"/>
    </source>
</evidence>
<dbReference type="GO" id="GO:0003677">
    <property type="term" value="F:DNA binding"/>
    <property type="evidence" value="ECO:0007669"/>
    <property type="project" value="InterPro"/>
</dbReference>
<dbReference type="InterPro" id="IPR003346">
    <property type="entry name" value="Transposase_20"/>
</dbReference>
<dbReference type="Proteomes" id="UP000252680">
    <property type="component" value="Unassembled WGS sequence"/>
</dbReference>
<name>A0A365YNY0_9PROT</name>
<evidence type="ECO:0000313" key="3">
    <source>
        <dbReference type="EMBL" id="RBM04421.1"/>
    </source>
</evidence>
<dbReference type="Pfam" id="PF02371">
    <property type="entry name" value="Transposase_20"/>
    <property type="match status" value="1"/>
</dbReference>
<dbReference type="GO" id="GO:0004803">
    <property type="term" value="F:transposase activity"/>
    <property type="evidence" value="ECO:0007669"/>
    <property type="project" value="InterPro"/>
</dbReference>
<protein>
    <submittedName>
        <fullName evidence="3">IS110 family transposase</fullName>
    </submittedName>
</protein>
<dbReference type="InterPro" id="IPR002525">
    <property type="entry name" value="Transp_IS110-like_N"/>
</dbReference>
<dbReference type="GO" id="GO:0006313">
    <property type="term" value="P:DNA transposition"/>
    <property type="evidence" value="ECO:0007669"/>
    <property type="project" value="InterPro"/>
</dbReference>
<sequence length="369" mass="41654">MTMSTIKFIGLDVHKETIAVAVADDGRSGEIRFHGTILNTPEAIRRLVSRLATPDATLHFCYEAGGCGYGIHRQLLGMGMDCSVIAPSVIPRKPADRVKTDRRDAEMLARLLRSGELTAIWIPDPAHEAMRDLVRSRRQVRQDLVASRQMLLGFLLRHGRKFTGRTNWTKAHWRWLGSQAFEIPHQQFILGESIRRIEEAQQRCDRLDTMLMEALPRWSLAPVVKALQALRGVGPIVAITLAAEIGDLSRFETPKQLMGWLGLVPSEASSGTRTRRGAITKTGNRETRAMLVEAAWSYRLPAREERRYRARVEDLPEEIRAIAWKAQVRLCQRYRTLAASGKALPKVITAIARELVGFIWDIGRRVQPT</sequence>
<feature type="domain" description="Transposase IS116/IS110/IS902 C-terminal" evidence="2">
    <location>
        <begin position="225"/>
        <end position="299"/>
    </location>
</feature>
<dbReference type="OrthoDB" id="8261795at2"/>
<dbReference type="InterPro" id="IPR047650">
    <property type="entry name" value="Transpos_IS110"/>
</dbReference>
<gene>
    <name evidence="3" type="ORF">NJLHNGOC_15495</name>
</gene>
<accession>A0A365YNY0</accession>
<keyword evidence="4" id="KW-1185">Reference proteome</keyword>
<dbReference type="AlphaFoldDB" id="A0A365YNY0"/>
<comment type="caution">
    <text evidence="3">The sequence shown here is derived from an EMBL/GenBank/DDBJ whole genome shotgun (WGS) entry which is preliminary data.</text>
</comment>
<dbReference type="PANTHER" id="PTHR33055">
    <property type="entry name" value="TRANSPOSASE FOR INSERTION SEQUENCE ELEMENT IS1111A"/>
    <property type="match status" value="1"/>
</dbReference>